<dbReference type="OrthoDB" id="3202607at2759"/>
<dbReference type="AlphaFoldDB" id="A0A4Y7PX17"/>
<name>A0A4Y7PX17_9AGAM</name>
<evidence type="ECO:0000313" key="2">
    <source>
        <dbReference type="Proteomes" id="UP000294933"/>
    </source>
</evidence>
<reference evidence="1 2" key="1">
    <citation type="submission" date="2018-06" db="EMBL/GenBank/DDBJ databases">
        <title>A transcriptomic atlas of mushroom development highlights an independent origin of complex multicellularity.</title>
        <authorList>
            <consortium name="DOE Joint Genome Institute"/>
            <person name="Krizsan K."/>
            <person name="Almasi E."/>
            <person name="Merenyi Z."/>
            <person name="Sahu N."/>
            <person name="Viragh M."/>
            <person name="Koszo T."/>
            <person name="Mondo S."/>
            <person name="Kiss B."/>
            <person name="Balint B."/>
            <person name="Kues U."/>
            <person name="Barry K."/>
            <person name="Hegedus J.C."/>
            <person name="Henrissat B."/>
            <person name="Johnson J."/>
            <person name="Lipzen A."/>
            <person name="Ohm R."/>
            <person name="Nagy I."/>
            <person name="Pangilinan J."/>
            <person name="Yan J."/>
            <person name="Xiong Y."/>
            <person name="Grigoriev I.V."/>
            <person name="Hibbett D.S."/>
            <person name="Nagy L.G."/>
        </authorList>
    </citation>
    <scope>NUCLEOTIDE SEQUENCE [LARGE SCALE GENOMIC DNA]</scope>
    <source>
        <strain evidence="1 2">SZMC22713</strain>
    </source>
</reference>
<dbReference type="Gene3D" id="3.60.130.30">
    <property type="match status" value="1"/>
</dbReference>
<protein>
    <recommendedName>
        <fullName evidence="3">2OGFeDO JBP1/TET oxygenase domain-containing protein</fullName>
    </recommendedName>
</protein>
<accession>A0A4Y7PX17</accession>
<dbReference type="EMBL" id="ML170199">
    <property type="protein sequence ID" value="TDL19149.1"/>
    <property type="molecule type" value="Genomic_DNA"/>
</dbReference>
<keyword evidence="2" id="KW-1185">Reference proteome</keyword>
<dbReference type="Proteomes" id="UP000294933">
    <property type="component" value="Unassembled WGS sequence"/>
</dbReference>
<gene>
    <name evidence="1" type="ORF">BD410DRAFT_727491</name>
</gene>
<dbReference type="VEuPathDB" id="FungiDB:BD410DRAFT_727491"/>
<evidence type="ECO:0000313" key="1">
    <source>
        <dbReference type="EMBL" id="TDL19149.1"/>
    </source>
</evidence>
<proteinExistence type="predicted"/>
<sequence length="310" mass="34234">MGLTLVLWDGRYELYINAASGCSAPHRTPKPLVDKDGRVVAVLSGQPKDEEDWAGVTSDAFDAMMKEAAEMSFSDEQLNHRRGYFPAVGVGASFGGGQRAPGNLDHPPPNRRALDRLLKRPSIVRIAGFANRAFQMFAPKVHKFYEDELGKLFAEDPNLRKNFKGSVFPTITLNLGNQVACFPHTDSANLAWGWCAITALGAFNPKKSAHLILWDLGLVIKFPSGSTILIPSAILEHSNVCIQPGESRASLTQYAAGGLFRWVSNSFMSDKALNKQDPELFAQLDAKRTNRWMHGLDMWSKISDFAPRTE</sequence>
<organism evidence="1 2">
    <name type="scientific">Rickenella mellea</name>
    <dbReference type="NCBI Taxonomy" id="50990"/>
    <lineage>
        <taxon>Eukaryota</taxon>
        <taxon>Fungi</taxon>
        <taxon>Dikarya</taxon>
        <taxon>Basidiomycota</taxon>
        <taxon>Agaricomycotina</taxon>
        <taxon>Agaricomycetes</taxon>
        <taxon>Hymenochaetales</taxon>
        <taxon>Rickenellaceae</taxon>
        <taxon>Rickenella</taxon>
    </lineage>
</organism>
<evidence type="ECO:0008006" key="3">
    <source>
        <dbReference type="Google" id="ProtNLM"/>
    </source>
</evidence>